<dbReference type="PANTHER" id="PTHR30471">
    <property type="entry name" value="DNA REPAIR PROTEIN RADC"/>
    <property type="match status" value="1"/>
</dbReference>
<evidence type="ECO:0000256" key="6">
    <source>
        <dbReference type="RuleBase" id="RU003797"/>
    </source>
</evidence>
<dbReference type="PANTHER" id="PTHR30471:SF3">
    <property type="entry name" value="UPF0758 PROTEIN YEES-RELATED"/>
    <property type="match status" value="1"/>
</dbReference>
<dbReference type="Proteomes" id="UP000530564">
    <property type="component" value="Unassembled WGS sequence"/>
</dbReference>
<dbReference type="EMBL" id="JACIDK010000006">
    <property type="protein sequence ID" value="MBB3892852.1"/>
    <property type="molecule type" value="Genomic_DNA"/>
</dbReference>
<keyword evidence="9" id="KW-1185">Reference proteome</keyword>
<accession>A0A840A670</accession>
<keyword evidence="1" id="KW-0645">Protease</keyword>
<dbReference type="CDD" id="cd08071">
    <property type="entry name" value="MPN_DUF2466"/>
    <property type="match status" value="1"/>
</dbReference>
<dbReference type="AlphaFoldDB" id="A0A840A670"/>
<dbReference type="InterPro" id="IPR037518">
    <property type="entry name" value="MPN"/>
</dbReference>
<feature type="domain" description="MPN" evidence="7">
    <location>
        <begin position="120"/>
        <end position="242"/>
    </location>
</feature>
<dbReference type="RefSeq" id="WP_183775803.1">
    <property type="nucleotide sequence ID" value="NZ_JACIDK010000006.1"/>
</dbReference>
<dbReference type="InterPro" id="IPR020891">
    <property type="entry name" value="UPF0758_CS"/>
</dbReference>
<dbReference type="PROSITE" id="PS01302">
    <property type="entry name" value="UPF0758"/>
    <property type="match status" value="1"/>
</dbReference>
<dbReference type="SUPFAM" id="SSF102712">
    <property type="entry name" value="JAB1/MPN domain"/>
    <property type="match status" value="1"/>
</dbReference>
<dbReference type="NCBIfam" id="TIGR00608">
    <property type="entry name" value="radc"/>
    <property type="match status" value="1"/>
</dbReference>
<dbReference type="Gene3D" id="3.40.140.10">
    <property type="entry name" value="Cytidine Deaminase, domain 2"/>
    <property type="match status" value="1"/>
</dbReference>
<evidence type="ECO:0000259" key="7">
    <source>
        <dbReference type="PROSITE" id="PS50249"/>
    </source>
</evidence>
<comment type="caution">
    <text evidence="8">The sequence shown here is derived from an EMBL/GenBank/DDBJ whole genome shotgun (WGS) entry which is preliminary data.</text>
</comment>
<reference evidence="8 9" key="1">
    <citation type="submission" date="2020-08" db="EMBL/GenBank/DDBJ databases">
        <title>Genomic Encyclopedia of Type Strains, Phase IV (KMG-IV): sequencing the most valuable type-strain genomes for metagenomic binning, comparative biology and taxonomic classification.</title>
        <authorList>
            <person name="Goeker M."/>
        </authorList>
    </citation>
    <scope>NUCLEOTIDE SEQUENCE [LARGE SCALE GENOMIC DNA]</scope>
    <source>
        <strain evidence="8 9">DSM 21793</strain>
    </source>
</reference>
<comment type="similarity">
    <text evidence="6">Belongs to the UPF0758 family.</text>
</comment>
<dbReference type="InterPro" id="IPR025657">
    <property type="entry name" value="RadC_JAB"/>
</dbReference>
<evidence type="ECO:0000256" key="2">
    <source>
        <dbReference type="ARBA" id="ARBA00022723"/>
    </source>
</evidence>
<dbReference type="GO" id="GO:0046872">
    <property type="term" value="F:metal ion binding"/>
    <property type="evidence" value="ECO:0007669"/>
    <property type="project" value="UniProtKB-KW"/>
</dbReference>
<evidence type="ECO:0000256" key="4">
    <source>
        <dbReference type="ARBA" id="ARBA00022833"/>
    </source>
</evidence>
<keyword evidence="2" id="KW-0479">Metal-binding</keyword>
<dbReference type="GO" id="GO:0008237">
    <property type="term" value="F:metallopeptidase activity"/>
    <property type="evidence" value="ECO:0007669"/>
    <property type="project" value="UniProtKB-KW"/>
</dbReference>
<dbReference type="PROSITE" id="PS50249">
    <property type="entry name" value="MPN"/>
    <property type="match status" value="1"/>
</dbReference>
<evidence type="ECO:0000256" key="1">
    <source>
        <dbReference type="ARBA" id="ARBA00022670"/>
    </source>
</evidence>
<keyword evidence="3" id="KW-0378">Hydrolase</keyword>
<keyword evidence="5" id="KW-0482">Metalloprotease</keyword>
<evidence type="ECO:0000256" key="5">
    <source>
        <dbReference type="ARBA" id="ARBA00023049"/>
    </source>
</evidence>
<dbReference type="NCBIfam" id="NF000642">
    <property type="entry name" value="PRK00024.1"/>
    <property type="match status" value="1"/>
</dbReference>
<evidence type="ECO:0000313" key="9">
    <source>
        <dbReference type="Proteomes" id="UP000530564"/>
    </source>
</evidence>
<dbReference type="InterPro" id="IPR001405">
    <property type="entry name" value="UPF0758"/>
</dbReference>
<proteinExistence type="inferred from homology"/>
<evidence type="ECO:0000313" key="8">
    <source>
        <dbReference type="EMBL" id="MBB3892852.1"/>
    </source>
</evidence>
<dbReference type="Pfam" id="PF04002">
    <property type="entry name" value="RadC"/>
    <property type="match status" value="1"/>
</dbReference>
<keyword evidence="4" id="KW-0862">Zinc</keyword>
<gene>
    <name evidence="8" type="ORF">GGQ61_003590</name>
</gene>
<evidence type="ECO:0000256" key="3">
    <source>
        <dbReference type="ARBA" id="ARBA00022801"/>
    </source>
</evidence>
<sequence length="242" mass="26144">MVEQGDLFAPGVSEISTSAAIASPADPGAELRERFVAHGAAALDEGDTLALILARCLRPGANVCYAADALMARFGGVWRIFGAPEPELARVVGREAARELVLLHGLLVRLLEHPLRQRTLLSSHEAVTTYLRARLAAPPREVFHVLFLDKRNQLIADERLGVGTVDHAPVYPREVARRALELSASSVLLAHNHPSGDPAPSRADIDMTKQVVAALRVLRIAVLDHFIVAGDQVLSFRAQGLM</sequence>
<name>A0A840A670_9CAUL</name>
<organism evidence="8 9">
    <name type="scientific">Phenylobacterium haematophilum</name>
    <dbReference type="NCBI Taxonomy" id="98513"/>
    <lineage>
        <taxon>Bacteria</taxon>
        <taxon>Pseudomonadati</taxon>
        <taxon>Pseudomonadota</taxon>
        <taxon>Alphaproteobacteria</taxon>
        <taxon>Caulobacterales</taxon>
        <taxon>Caulobacteraceae</taxon>
        <taxon>Phenylobacterium</taxon>
    </lineage>
</organism>
<dbReference type="GO" id="GO:0006508">
    <property type="term" value="P:proteolysis"/>
    <property type="evidence" value="ECO:0007669"/>
    <property type="project" value="UniProtKB-KW"/>
</dbReference>
<protein>
    <submittedName>
        <fullName evidence="8">DNA repair protein RadC</fullName>
    </submittedName>
</protein>